<evidence type="ECO:0000256" key="5">
    <source>
        <dbReference type="PROSITE-ProRule" id="PRU00779"/>
    </source>
</evidence>
<dbReference type="Pfam" id="PF00088">
    <property type="entry name" value="Trefoil"/>
    <property type="match status" value="1"/>
</dbReference>
<dbReference type="GeneID" id="101862363"/>
<keyword evidence="4" id="KW-1015">Disulfide bond</keyword>
<evidence type="ECO:0000259" key="8">
    <source>
        <dbReference type="PROSITE" id="PS51448"/>
    </source>
</evidence>
<accession>A0ABM0JX10</accession>
<dbReference type="Proteomes" id="UP000694888">
    <property type="component" value="Unplaced"/>
</dbReference>
<evidence type="ECO:0000256" key="2">
    <source>
        <dbReference type="ARBA" id="ARBA00007806"/>
    </source>
</evidence>
<dbReference type="SUPFAM" id="SSF51011">
    <property type="entry name" value="Glycosyl hydrolase domain"/>
    <property type="match status" value="1"/>
</dbReference>
<dbReference type="InterPro" id="IPR017853">
    <property type="entry name" value="GH"/>
</dbReference>
<dbReference type="Gene3D" id="2.60.40.1180">
    <property type="entry name" value="Golgi alpha-mannosidase II"/>
    <property type="match status" value="2"/>
</dbReference>
<evidence type="ECO:0000256" key="6">
    <source>
        <dbReference type="RuleBase" id="RU361185"/>
    </source>
</evidence>
<protein>
    <submittedName>
        <fullName evidence="10">Lysosomal alpha-glucosidase isoform X1</fullName>
    </submittedName>
</protein>
<evidence type="ECO:0000256" key="3">
    <source>
        <dbReference type="ARBA" id="ARBA00023136"/>
    </source>
</evidence>
<keyword evidence="6" id="KW-0326">Glycosidase</keyword>
<dbReference type="InterPro" id="IPR025887">
    <property type="entry name" value="Glyco_hydro_31_N_dom"/>
</dbReference>
<evidence type="ECO:0000313" key="10">
    <source>
        <dbReference type="RefSeq" id="XP_005103553.1"/>
    </source>
</evidence>
<dbReference type="SUPFAM" id="SSF51445">
    <property type="entry name" value="(Trans)glycosidases"/>
    <property type="match status" value="1"/>
</dbReference>
<comment type="similarity">
    <text evidence="2 6">Belongs to the glycosyl hydrolase 31 family.</text>
</comment>
<comment type="subcellular location">
    <subcellularLocation>
        <location evidence="1">Membrane</location>
    </subcellularLocation>
</comment>
<dbReference type="InterPro" id="IPR011013">
    <property type="entry name" value="Gal_mutarotase_sf_dom"/>
</dbReference>
<sequence length="918" mass="103072">MSSLSDLLMVRLCLLLWLLVKSVAAPDPAVVTMTVDDAACDIGGDDWRFDCFPQGTPAQTECEARGCCWRPPLKPRPPSPSGLTVPECYFPLDYQSYRTQAVSSSRGHGQVKATLTKGSPYPRDVRNIQADFFAHSTNVLNIQIRDADRERWEVPLLHNRRHCGRGQGSAWPGHAHSGHEMGAGNVLTFGDFLVTLSKPGQPFWFQVARTTGEILIESTGGFIYSDQLLQLSTTLASSLLYGLGERRGGLAVSANWTRVALWNRDHHPKENTNLYGTHPFYIARDARGWHGVLFLSSNALDVIVQPAPALTWRTIGGIFDIYLFSGPEIWAVTRQYTEVVGRPFMPPYWALGFHLCWQRYGTANNTRATMDRLRKFGIPQDVQWNDIDYAKGARVFTTDTEKFGNQVGLAGEIHSRGMHYIIMVDCGISNNATPGTYQPYDLGRQMEIFIKDLDGQPLVGRVWPGTTVWPDFTNGQSGRYWRKIAGDFHKKVAFDGAWVDMNEISSFADGSVHGCDEKNPLDVPPYIPGIADRELYKHSICHHGRHAASSHYNVHSLYGLLEANATYHAMLSIRGKRTLVISRSSFVGQGQVSGHWSGDNSGTWHDMHMSIPAMLQMNLFGVPFTGSDICGFFLNATEELCTRWHQLGAFYVFSRNHNSDTCRPQDPGQFGPASAASTRKALLTRYTLLPYLYTLLFYSHVYGDPVARPLFFQYPDDSRTQDIDRQFMWGPALLFSPILEPKQTSVLAYFPRDVWFDFYSGRRVPRSGQVVRLPAQYDVINVHVRGGSVVPMQSPGLTTTVSRELPFWLLVALDDDGEAKGQLYVDDGESLDTYERGLYNMVKFETQKNTLWSKPEFIGYHGNMNLSNVTVFGLQDMPTDVQVNGESVIYQFYDTVLYIPQVKVSLAKPFNVTWGGSE</sequence>
<dbReference type="InterPro" id="IPR000322">
    <property type="entry name" value="Glyco_hydro_31_TIM"/>
</dbReference>
<evidence type="ECO:0000256" key="7">
    <source>
        <dbReference type="SAM" id="SignalP"/>
    </source>
</evidence>
<reference evidence="10" key="1">
    <citation type="submission" date="2025-08" db="UniProtKB">
        <authorList>
            <consortium name="RefSeq"/>
        </authorList>
    </citation>
    <scope>IDENTIFICATION</scope>
</reference>
<keyword evidence="3" id="KW-0472">Membrane</keyword>
<dbReference type="CDD" id="cd06602">
    <property type="entry name" value="GH31_MGAM_SI_GAA"/>
    <property type="match status" value="1"/>
</dbReference>
<dbReference type="Pfam" id="PF21365">
    <property type="entry name" value="Glyco_hydro_31_3rd"/>
    <property type="match status" value="1"/>
</dbReference>
<keyword evidence="7" id="KW-0732">Signal</keyword>
<dbReference type="Gene3D" id="2.60.40.1760">
    <property type="entry name" value="glycosyl hydrolase (family 31)"/>
    <property type="match status" value="1"/>
</dbReference>
<dbReference type="PANTHER" id="PTHR22762:SF131">
    <property type="entry name" value="GLYCOSIDE HYDROLASE FAMILY 31 N-TERMINAL DOMAIN-CONTAINING PROTEIN"/>
    <property type="match status" value="1"/>
</dbReference>
<dbReference type="CDD" id="cd14752">
    <property type="entry name" value="GH31_N"/>
    <property type="match status" value="1"/>
</dbReference>
<dbReference type="PROSITE" id="PS51448">
    <property type="entry name" value="P_TREFOIL_2"/>
    <property type="match status" value="1"/>
</dbReference>
<evidence type="ECO:0000313" key="9">
    <source>
        <dbReference type="Proteomes" id="UP000694888"/>
    </source>
</evidence>
<comment type="caution">
    <text evidence="5">Lacks conserved residue(s) required for the propagation of feature annotation.</text>
</comment>
<keyword evidence="6" id="KW-0378">Hydrolase</keyword>
<dbReference type="Pfam" id="PF13802">
    <property type="entry name" value="Gal_mutarotas_2"/>
    <property type="match status" value="1"/>
</dbReference>
<dbReference type="InterPro" id="IPR013780">
    <property type="entry name" value="Glyco_hydro_b"/>
</dbReference>
<dbReference type="Gene3D" id="3.20.20.80">
    <property type="entry name" value="Glycosidases"/>
    <property type="match status" value="1"/>
</dbReference>
<evidence type="ECO:0000256" key="4">
    <source>
        <dbReference type="ARBA" id="ARBA00023157"/>
    </source>
</evidence>
<name>A0ABM0JX10_APLCA</name>
<dbReference type="SMART" id="SM00018">
    <property type="entry name" value="PD"/>
    <property type="match status" value="1"/>
</dbReference>
<dbReference type="Gene3D" id="4.10.110.10">
    <property type="entry name" value="Spasmolytic Protein, domain 1"/>
    <property type="match status" value="1"/>
</dbReference>
<gene>
    <name evidence="10" type="primary">LOC101862363</name>
</gene>
<dbReference type="InterPro" id="IPR048395">
    <property type="entry name" value="Glyco_hydro_31_C"/>
</dbReference>
<evidence type="ECO:0000256" key="1">
    <source>
        <dbReference type="ARBA" id="ARBA00004370"/>
    </source>
</evidence>
<feature type="signal peptide" evidence="7">
    <location>
        <begin position="1"/>
        <end position="24"/>
    </location>
</feature>
<dbReference type="InterPro" id="IPR000519">
    <property type="entry name" value="P_trefoil_dom"/>
</dbReference>
<keyword evidence="9" id="KW-1185">Reference proteome</keyword>
<proteinExistence type="inferred from homology"/>
<feature type="chain" id="PRO_5046529771" evidence="7">
    <location>
        <begin position="25"/>
        <end position="918"/>
    </location>
</feature>
<dbReference type="PANTHER" id="PTHR22762">
    <property type="entry name" value="ALPHA-GLUCOSIDASE"/>
    <property type="match status" value="1"/>
</dbReference>
<organism evidence="9 10">
    <name type="scientific">Aplysia californica</name>
    <name type="common">California sea hare</name>
    <dbReference type="NCBI Taxonomy" id="6500"/>
    <lineage>
        <taxon>Eukaryota</taxon>
        <taxon>Metazoa</taxon>
        <taxon>Spiralia</taxon>
        <taxon>Lophotrochozoa</taxon>
        <taxon>Mollusca</taxon>
        <taxon>Gastropoda</taxon>
        <taxon>Heterobranchia</taxon>
        <taxon>Euthyneura</taxon>
        <taxon>Tectipleura</taxon>
        <taxon>Aplysiida</taxon>
        <taxon>Aplysioidea</taxon>
        <taxon>Aplysiidae</taxon>
        <taxon>Aplysia</taxon>
    </lineage>
</organism>
<feature type="domain" description="P-type" evidence="8">
    <location>
        <begin position="38"/>
        <end position="92"/>
    </location>
</feature>
<dbReference type="SUPFAM" id="SSF74650">
    <property type="entry name" value="Galactose mutarotase-like"/>
    <property type="match status" value="1"/>
</dbReference>
<dbReference type="InterPro" id="IPR044913">
    <property type="entry name" value="P_trefoil_dom_sf"/>
</dbReference>
<dbReference type="Pfam" id="PF01055">
    <property type="entry name" value="Glyco_hydro_31_2nd"/>
    <property type="match status" value="1"/>
</dbReference>
<dbReference type="RefSeq" id="XP_005103553.1">
    <property type="nucleotide sequence ID" value="XM_005103496.3"/>
</dbReference>
<dbReference type="CDD" id="cd00111">
    <property type="entry name" value="Trefoil"/>
    <property type="match status" value="1"/>
</dbReference>